<sequence length="78" mass="8927">MSQVNLMTSLPEHALDVLRDRARHDGVPLGEWLARAIYDKATRDSGADPARKDAARRRRFIADTEADRLRHFRQVESA</sequence>
<protein>
    <recommendedName>
        <fullName evidence="3">CopG family transcriptional regulator</fullName>
    </recommendedName>
</protein>
<name>A0ABV8LEV0_9ACTN</name>
<keyword evidence="2" id="KW-1185">Reference proteome</keyword>
<comment type="caution">
    <text evidence="1">The sequence shown here is derived from an EMBL/GenBank/DDBJ whole genome shotgun (WGS) entry which is preliminary data.</text>
</comment>
<organism evidence="1 2">
    <name type="scientific">Hamadaea flava</name>
    <dbReference type="NCBI Taxonomy" id="1742688"/>
    <lineage>
        <taxon>Bacteria</taxon>
        <taxon>Bacillati</taxon>
        <taxon>Actinomycetota</taxon>
        <taxon>Actinomycetes</taxon>
        <taxon>Micromonosporales</taxon>
        <taxon>Micromonosporaceae</taxon>
        <taxon>Hamadaea</taxon>
    </lineage>
</organism>
<reference evidence="2" key="1">
    <citation type="journal article" date="2019" name="Int. J. Syst. Evol. Microbiol.">
        <title>The Global Catalogue of Microorganisms (GCM) 10K type strain sequencing project: providing services to taxonomists for standard genome sequencing and annotation.</title>
        <authorList>
            <consortium name="The Broad Institute Genomics Platform"/>
            <consortium name="The Broad Institute Genome Sequencing Center for Infectious Disease"/>
            <person name="Wu L."/>
            <person name="Ma J."/>
        </authorList>
    </citation>
    <scope>NUCLEOTIDE SEQUENCE [LARGE SCALE GENOMIC DNA]</scope>
    <source>
        <strain evidence="2">CGMCC 4.7289</strain>
    </source>
</reference>
<proteinExistence type="predicted"/>
<evidence type="ECO:0000313" key="1">
    <source>
        <dbReference type="EMBL" id="MFC4129148.1"/>
    </source>
</evidence>
<dbReference type="EMBL" id="JBHSAY010000003">
    <property type="protein sequence ID" value="MFC4129148.1"/>
    <property type="molecule type" value="Genomic_DNA"/>
</dbReference>
<evidence type="ECO:0000313" key="2">
    <source>
        <dbReference type="Proteomes" id="UP001595816"/>
    </source>
</evidence>
<gene>
    <name evidence="1" type="ORF">ACFOZ4_00790</name>
</gene>
<evidence type="ECO:0008006" key="3">
    <source>
        <dbReference type="Google" id="ProtNLM"/>
    </source>
</evidence>
<dbReference type="RefSeq" id="WP_253758844.1">
    <property type="nucleotide sequence ID" value="NZ_JAMZDZ010000001.1"/>
</dbReference>
<dbReference type="Proteomes" id="UP001595816">
    <property type="component" value="Unassembled WGS sequence"/>
</dbReference>
<accession>A0ABV8LEV0</accession>